<evidence type="ECO:0000313" key="1">
    <source>
        <dbReference type="EMBL" id="VAW06839.1"/>
    </source>
</evidence>
<dbReference type="AlphaFoldDB" id="A0A3B0T3C6"/>
<name>A0A3B0T3C6_9ZZZZ</name>
<reference evidence="1" key="1">
    <citation type="submission" date="2018-06" db="EMBL/GenBank/DDBJ databases">
        <authorList>
            <person name="Zhirakovskaya E."/>
        </authorList>
    </citation>
    <scope>NUCLEOTIDE SEQUENCE</scope>
</reference>
<organism evidence="1">
    <name type="scientific">hydrothermal vent metagenome</name>
    <dbReference type="NCBI Taxonomy" id="652676"/>
    <lineage>
        <taxon>unclassified sequences</taxon>
        <taxon>metagenomes</taxon>
        <taxon>ecological metagenomes</taxon>
    </lineage>
</organism>
<gene>
    <name evidence="1" type="ORF">MNBD_ACTINO02-1194</name>
</gene>
<accession>A0A3B0T3C6</accession>
<proteinExistence type="predicted"/>
<sequence length="111" mass="11787">MLRESAISFGYNLDLTVIADTSVATDIPGGNALLRFVDVVVGQSDLSLSDAQQAIITTLGPESFLDAAAVIGNFEMMNRVAEGSGIPIPQQTIDRESEIVNTLGLLDLIKH</sequence>
<protein>
    <submittedName>
        <fullName evidence="1">Uncharacterized protein</fullName>
    </submittedName>
</protein>
<dbReference type="EMBL" id="UOEK01000371">
    <property type="protein sequence ID" value="VAW06839.1"/>
    <property type="molecule type" value="Genomic_DNA"/>
</dbReference>